<dbReference type="EMBL" id="JAUEPR010000016">
    <property type="protein sequence ID" value="KAK0477564.1"/>
    <property type="molecule type" value="Genomic_DNA"/>
</dbReference>
<sequence>MCVYPADGEAVKVVEWLTTLDNNAVQQEKLGMRVDNTGNWFLQSSEYKSWKGSAKSCTLWCPGIPGVGKTILAAIIVEDLKQCYRDRSEDILVLSVFCDYQVSATQGIPGLLRSLLKQVVQDCGQVPPSIRSLYDQFRLEGKPPPLNMIIETLSQVLPSFGRVYLVLDALDEYNDNDGDRELLIAVMRKSLGDNLHLLVTSRDIGTTIGSLFEGDIRLDVLATDGDISLYIDSRLDSSRRLRRHINEGDNRLRSDIHTGVTTKADGMFLLAHMHMESLSRTTNVKSLRTELEELPRNLWDAYDKTLKRINLQDEESRTLALRVFGWIAFAKRPLTVLELRYALAVEPGSTTALNLDNLCAEDILSGVCVGLVVKDETYVSEDFQSDEPTMKFARTCA</sequence>
<comment type="caution">
    <text evidence="3">The sequence shown here is derived from an EMBL/GenBank/DDBJ whole genome shotgun (WGS) entry which is preliminary data.</text>
</comment>
<evidence type="ECO:0000313" key="4">
    <source>
        <dbReference type="Proteomes" id="UP001175227"/>
    </source>
</evidence>
<dbReference type="SUPFAM" id="SSF52540">
    <property type="entry name" value="P-loop containing nucleoside triphosphate hydrolases"/>
    <property type="match status" value="1"/>
</dbReference>
<name>A0AA39P4Y6_9AGAR</name>
<reference evidence="3" key="1">
    <citation type="submission" date="2023-06" db="EMBL/GenBank/DDBJ databases">
        <authorList>
            <consortium name="Lawrence Berkeley National Laboratory"/>
            <person name="Ahrendt S."/>
            <person name="Sahu N."/>
            <person name="Indic B."/>
            <person name="Wong-Bajracharya J."/>
            <person name="Merenyi Z."/>
            <person name="Ke H.-M."/>
            <person name="Monk M."/>
            <person name="Kocsube S."/>
            <person name="Drula E."/>
            <person name="Lipzen A."/>
            <person name="Balint B."/>
            <person name="Henrissat B."/>
            <person name="Andreopoulos B."/>
            <person name="Martin F.M."/>
            <person name="Harder C.B."/>
            <person name="Rigling D."/>
            <person name="Ford K.L."/>
            <person name="Foster G.D."/>
            <person name="Pangilinan J."/>
            <person name="Papanicolaou A."/>
            <person name="Barry K."/>
            <person name="LaButti K."/>
            <person name="Viragh M."/>
            <person name="Koriabine M."/>
            <person name="Yan M."/>
            <person name="Riley R."/>
            <person name="Champramary S."/>
            <person name="Plett K.L."/>
            <person name="Tsai I.J."/>
            <person name="Slot J."/>
            <person name="Sipos G."/>
            <person name="Plett J."/>
            <person name="Nagy L.G."/>
            <person name="Grigoriev I.V."/>
        </authorList>
    </citation>
    <scope>NUCLEOTIDE SEQUENCE</scope>
    <source>
        <strain evidence="3">ICMP 16352</strain>
    </source>
</reference>
<dbReference type="PANTHER" id="PTHR10039:SF15">
    <property type="entry name" value="NACHT DOMAIN-CONTAINING PROTEIN"/>
    <property type="match status" value="1"/>
</dbReference>
<evidence type="ECO:0000256" key="1">
    <source>
        <dbReference type="ARBA" id="ARBA00022737"/>
    </source>
</evidence>
<dbReference type="Proteomes" id="UP001175227">
    <property type="component" value="Unassembled WGS sequence"/>
</dbReference>
<evidence type="ECO:0000313" key="3">
    <source>
        <dbReference type="EMBL" id="KAK0477564.1"/>
    </source>
</evidence>
<keyword evidence="4" id="KW-1185">Reference proteome</keyword>
<organism evidence="3 4">
    <name type="scientific">Armillaria novae-zelandiae</name>
    <dbReference type="NCBI Taxonomy" id="153914"/>
    <lineage>
        <taxon>Eukaryota</taxon>
        <taxon>Fungi</taxon>
        <taxon>Dikarya</taxon>
        <taxon>Basidiomycota</taxon>
        <taxon>Agaricomycotina</taxon>
        <taxon>Agaricomycetes</taxon>
        <taxon>Agaricomycetidae</taxon>
        <taxon>Agaricales</taxon>
        <taxon>Marasmiineae</taxon>
        <taxon>Physalacriaceae</taxon>
        <taxon>Armillaria</taxon>
    </lineage>
</organism>
<keyword evidence="1" id="KW-0677">Repeat</keyword>
<dbReference type="Pfam" id="PF24883">
    <property type="entry name" value="NPHP3_N"/>
    <property type="match status" value="1"/>
</dbReference>
<feature type="domain" description="Nephrocystin 3-like N-terminal" evidence="2">
    <location>
        <begin position="36"/>
        <end position="202"/>
    </location>
</feature>
<gene>
    <name evidence="3" type="ORF">IW261DRAFT_1338430</name>
</gene>
<dbReference type="AlphaFoldDB" id="A0AA39P4Y6"/>
<accession>A0AA39P4Y6</accession>
<dbReference type="InterPro" id="IPR056884">
    <property type="entry name" value="NPHP3-like_N"/>
</dbReference>
<evidence type="ECO:0000259" key="2">
    <source>
        <dbReference type="Pfam" id="PF24883"/>
    </source>
</evidence>
<protein>
    <recommendedName>
        <fullName evidence="2">Nephrocystin 3-like N-terminal domain-containing protein</fullName>
    </recommendedName>
</protein>
<proteinExistence type="predicted"/>
<dbReference type="PANTHER" id="PTHR10039">
    <property type="entry name" value="AMELOGENIN"/>
    <property type="match status" value="1"/>
</dbReference>
<dbReference type="InterPro" id="IPR027417">
    <property type="entry name" value="P-loop_NTPase"/>
</dbReference>
<dbReference type="Gene3D" id="3.40.50.300">
    <property type="entry name" value="P-loop containing nucleotide triphosphate hydrolases"/>
    <property type="match status" value="1"/>
</dbReference>